<organism evidence="1 2">
    <name type="scientific">Aeromonas encheleia</name>
    <dbReference type="NCBI Taxonomy" id="73010"/>
    <lineage>
        <taxon>Bacteria</taxon>
        <taxon>Pseudomonadati</taxon>
        <taxon>Pseudomonadota</taxon>
        <taxon>Gammaproteobacteria</taxon>
        <taxon>Aeromonadales</taxon>
        <taxon>Aeromonadaceae</taxon>
        <taxon>Aeromonas</taxon>
    </lineage>
</organism>
<dbReference type="Proteomes" id="UP001056890">
    <property type="component" value="Chromosome"/>
</dbReference>
<dbReference type="InterPro" id="IPR032710">
    <property type="entry name" value="NTF2-like_dom_sf"/>
</dbReference>
<keyword evidence="2" id="KW-1185">Reference proteome</keyword>
<dbReference type="SUPFAM" id="SSF54427">
    <property type="entry name" value="NTF2-like"/>
    <property type="match status" value="1"/>
</dbReference>
<dbReference type="EMBL" id="CP099717">
    <property type="protein sequence ID" value="USV58652.1"/>
    <property type="molecule type" value="Genomic_DNA"/>
</dbReference>
<reference evidence="1" key="1">
    <citation type="submission" date="2022-06" db="EMBL/GenBank/DDBJ databases">
        <title>Complete Genome of Aeromonas sp. Strain SOD01 Isolated from an Urban Freshwater Stream.</title>
        <authorList>
            <person name="Williams L.E."/>
            <person name="Brysgel T."/>
            <person name="Capestro E.M."/>
            <person name="Foltz G.V."/>
            <person name="Gardner A.E."/>
            <person name="Ingrassia J."/>
            <person name="Peterson E."/>
            <person name="Arruda J."/>
            <person name="Flaherty I."/>
            <person name="Hunt M."/>
            <person name="Pappas G."/>
            <person name="Ramsaran S."/>
            <person name="Rocha M."/>
        </authorList>
    </citation>
    <scope>NUCLEOTIDE SEQUENCE</scope>
    <source>
        <strain evidence="1">SOD01</strain>
    </source>
</reference>
<sequence length="102" mass="11758">MAAWLATYSEGAAQYSIEGELIARDKAHMRANIASRFMEPDLYAELLSRHSYDNVVIDHERVRRNFPEGAGTIEMLCIYLIEHDLIARATFKLFNQRLTRPS</sequence>
<protein>
    <submittedName>
        <fullName evidence="1">Uncharacterized protein</fullName>
    </submittedName>
</protein>
<accession>A0AAE9MJ48</accession>
<gene>
    <name evidence="1" type="ORF">NHF51_05760</name>
</gene>
<dbReference type="Gene3D" id="3.10.450.50">
    <property type="match status" value="1"/>
</dbReference>
<evidence type="ECO:0000313" key="2">
    <source>
        <dbReference type="Proteomes" id="UP001056890"/>
    </source>
</evidence>
<name>A0AAE9MJ48_9GAMM</name>
<proteinExistence type="predicted"/>
<dbReference type="AlphaFoldDB" id="A0AAE9MJ48"/>
<evidence type="ECO:0000313" key="1">
    <source>
        <dbReference type="EMBL" id="USV58652.1"/>
    </source>
</evidence>